<feature type="non-terminal residue" evidence="2">
    <location>
        <position position="1"/>
    </location>
</feature>
<evidence type="ECO:0000313" key="1">
    <source>
        <dbReference type="Proteomes" id="UP000694941"/>
    </source>
</evidence>
<dbReference type="PANTHER" id="PTHR39075:SF1">
    <property type="entry name" value="FI19908P1"/>
    <property type="match status" value="1"/>
</dbReference>
<evidence type="ECO:0000313" key="2">
    <source>
        <dbReference type="RefSeq" id="XP_013793600.1"/>
    </source>
</evidence>
<accession>A0ABM1C3P7</accession>
<name>A0ABM1C3P7_LIMPO</name>
<sequence length="161" mass="18139">VTFTSTEHSLVYLVDPSGTKSTTERFQDLNYDFSIDLFYLSSFHGTDALNDCFDALARAYHRTFRNGDEVWNIAGVRIKQTSWGDVRVTKDYGRRVLRTSPTSGNISVSTPFVHMAAGCEPDRYFFVRRGDKRLSAHVGGLNVRCGSQKAGFDERGRLVLD</sequence>
<dbReference type="PANTHER" id="PTHR39075">
    <property type="entry name" value="FI19908P1"/>
    <property type="match status" value="1"/>
</dbReference>
<reference evidence="2" key="1">
    <citation type="submission" date="2025-08" db="UniProtKB">
        <authorList>
            <consortium name="RefSeq"/>
        </authorList>
    </citation>
    <scope>IDENTIFICATION</scope>
    <source>
        <tissue evidence="2">Muscle</tissue>
    </source>
</reference>
<gene>
    <name evidence="2" type="primary">LOC106477601</name>
</gene>
<organism evidence="1 2">
    <name type="scientific">Limulus polyphemus</name>
    <name type="common">Atlantic horseshoe crab</name>
    <dbReference type="NCBI Taxonomy" id="6850"/>
    <lineage>
        <taxon>Eukaryota</taxon>
        <taxon>Metazoa</taxon>
        <taxon>Ecdysozoa</taxon>
        <taxon>Arthropoda</taxon>
        <taxon>Chelicerata</taxon>
        <taxon>Merostomata</taxon>
        <taxon>Xiphosura</taxon>
        <taxon>Limulidae</taxon>
        <taxon>Limulus</taxon>
    </lineage>
</organism>
<dbReference type="RefSeq" id="XP_013793600.1">
    <property type="nucleotide sequence ID" value="XM_013938146.1"/>
</dbReference>
<proteinExistence type="predicted"/>
<keyword evidence="1" id="KW-1185">Reference proteome</keyword>
<dbReference type="GeneID" id="106477601"/>
<protein>
    <submittedName>
        <fullName evidence="2">Uncharacterized protein LOC106477601</fullName>
    </submittedName>
</protein>
<dbReference type="Proteomes" id="UP000694941">
    <property type="component" value="Unplaced"/>
</dbReference>